<proteinExistence type="predicted"/>
<feature type="region of interest" description="Disordered" evidence="1">
    <location>
        <begin position="23"/>
        <end position="45"/>
    </location>
</feature>
<reference evidence="2 3" key="1">
    <citation type="submission" date="2021-03" db="EMBL/GenBank/DDBJ databases">
        <title>Genomic Encyclopedia of Type Strains, Phase IV (KMG-IV): sequencing the most valuable type-strain genomes for metagenomic binning, comparative biology and taxonomic classification.</title>
        <authorList>
            <person name="Goeker M."/>
        </authorList>
    </citation>
    <scope>NUCLEOTIDE SEQUENCE [LARGE SCALE GENOMIC DNA]</scope>
    <source>
        <strain evidence="2 3">DSM 101953</strain>
    </source>
</reference>
<dbReference type="EMBL" id="JAGGLV010000007">
    <property type="protein sequence ID" value="MBP2112404.1"/>
    <property type="molecule type" value="Genomic_DNA"/>
</dbReference>
<dbReference type="PROSITE" id="PS51257">
    <property type="entry name" value="PROKAR_LIPOPROTEIN"/>
    <property type="match status" value="1"/>
</dbReference>
<name>A0ABS4NSL2_9BACL</name>
<feature type="compositionally biased region" description="Low complexity" evidence="1">
    <location>
        <begin position="24"/>
        <end position="45"/>
    </location>
</feature>
<sequence>MRIISLLIALAIIAGCSRTGDGGSADPSAAPAASPAADLSAAPGGHHQEEDAAAAALAEVSPEIADEYSGFVHMDAVQLNGQIFQVYYWNKGEFSYTQFAIVKEGKMVFDSKKAGLTLEGGGIWNEEEQLWAEAVVQNNRNTFLFSLMDNRPAYASIVVEEIDGTMQVTVNDLFSVNYEDVDQDGSEDLLASPYPGQSPLGPALMGIYQLEGTNYVPDKLLTKQYAVDQLQLSEQEYKNNPSEQTLEQLLNAYLILGQRSIALERFEEFHEWAGQLAGDGGYVDEYQRLLRSTETAEQISGWMDKLKPLRTTR</sequence>
<comment type="caution">
    <text evidence="2">The sequence shown here is derived from an EMBL/GenBank/DDBJ whole genome shotgun (WGS) entry which is preliminary data.</text>
</comment>
<dbReference type="Proteomes" id="UP000773462">
    <property type="component" value="Unassembled WGS sequence"/>
</dbReference>
<protein>
    <submittedName>
        <fullName evidence="2">Uncharacterized protein</fullName>
    </submittedName>
</protein>
<accession>A0ABS4NSL2</accession>
<evidence type="ECO:0000313" key="3">
    <source>
        <dbReference type="Proteomes" id="UP000773462"/>
    </source>
</evidence>
<evidence type="ECO:0000313" key="2">
    <source>
        <dbReference type="EMBL" id="MBP2112404.1"/>
    </source>
</evidence>
<dbReference type="RefSeq" id="WP_209873253.1">
    <property type="nucleotide sequence ID" value="NZ_JAGGLV010000007.1"/>
</dbReference>
<organism evidence="2 3">
    <name type="scientific">Paenibacillus silagei</name>
    <dbReference type="NCBI Taxonomy" id="1670801"/>
    <lineage>
        <taxon>Bacteria</taxon>
        <taxon>Bacillati</taxon>
        <taxon>Bacillota</taxon>
        <taxon>Bacilli</taxon>
        <taxon>Bacillales</taxon>
        <taxon>Paenibacillaceae</taxon>
        <taxon>Paenibacillus</taxon>
    </lineage>
</organism>
<keyword evidence="3" id="KW-1185">Reference proteome</keyword>
<evidence type="ECO:0000256" key="1">
    <source>
        <dbReference type="SAM" id="MobiDB-lite"/>
    </source>
</evidence>
<gene>
    <name evidence="2" type="ORF">J2Z70_002558</name>
</gene>